<dbReference type="Gene3D" id="1.10.12.10">
    <property type="entry name" value="Lyase 2-enoyl-coa Hydratase, Chain A, domain 2"/>
    <property type="match status" value="1"/>
</dbReference>
<dbReference type="CDD" id="cd06558">
    <property type="entry name" value="crotonase-like"/>
    <property type="match status" value="1"/>
</dbReference>
<reference evidence="3" key="1">
    <citation type="journal article" date="2019" name="Int. J. Syst. Evol. Microbiol.">
        <title>The Global Catalogue of Microorganisms (GCM) 10K type strain sequencing project: providing services to taxonomists for standard genome sequencing and annotation.</title>
        <authorList>
            <consortium name="The Broad Institute Genomics Platform"/>
            <consortium name="The Broad Institute Genome Sequencing Center for Infectious Disease"/>
            <person name="Wu L."/>
            <person name="Ma J."/>
        </authorList>
    </citation>
    <scope>NUCLEOTIDE SEQUENCE [LARGE SCALE GENOMIC DNA]</scope>
    <source>
        <strain evidence="3">JCM 18542</strain>
    </source>
</reference>
<dbReference type="PANTHER" id="PTHR43459:SF1">
    <property type="entry name" value="EG:BACN32G11.4 PROTEIN"/>
    <property type="match status" value="1"/>
</dbReference>
<proteinExistence type="inferred from homology"/>
<evidence type="ECO:0000256" key="1">
    <source>
        <dbReference type="ARBA" id="ARBA00005254"/>
    </source>
</evidence>
<sequence>MTGDRPGREFPVGPGGVRSELDADGILRITLCRPERLNALDSDVIAELSTVLRRTGDRAVRVVVLTGEGRAFCTGADLSTLDGDATAMMDAANTVIRDVVSAPVPVIAAVNGPAAGFAVGLACAADLIYAAESAYFLLPFITIGLMPDGGASALVAGAIGRARAAEMAMLGERLPAAEAFACGLVTRTVPDAELSAHVEQVAARLAAGPRRALELTKKALAATTLDQLDAALDREREGQIELLGSADAAEGIAAAMQKRPPRFGV</sequence>
<comment type="similarity">
    <text evidence="1">Belongs to the enoyl-CoA hydratase/isomerase family.</text>
</comment>
<dbReference type="PANTHER" id="PTHR43459">
    <property type="entry name" value="ENOYL-COA HYDRATASE"/>
    <property type="match status" value="1"/>
</dbReference>
<evidence type="ECO:0000313" key="3">
    <source>
        <dbReference type="Proteomes" id="UP001500839"/>
    </source>
</evidence>
<dbReference type="Gene3D" id="3.90.226.10">
    <property type="entry name" value="2-enoyl-CoA Hydratase, Chain A, domain 1"/>
    <property type="match status" value="1"/>
</dbReference>
<dbReference type="InterPro" id="IPR014748">
    <property type="entry name" value="Enoyl-CoA_hydra_C"/>
</dbReference>
<evidence type="ECO:0000313" key="2">
    <source>
        <dbReference type="EMBL" id="GAA4815120.1"/>
    </source>
</evidence>
<dbReference type="Proteomes" id="UP001500839">
    <property type="component" value="Unassembled WGS sequence"/>
</dbReference>
<dbReference type="Pfam" id="PF00378">
    <property type="entry name" value="ECH_1"/>
    <property type="match status" value="1"/>
</dbReference>
<dbReference type="EMBL" id="BAABKQ010000001">
    <property type="protein sequence ID" value="GAA4815120.1"/>
    <property type="molecule type" value="Genomic_DNA"/>
</dbReference>
<accession>A0ABP9CVB5</accession>
<protein>
    <submittedName>
        <fullName evidence="2">Enoyl-CoA hydratase</fullName>
    </submittedName>
</protein>
<organism evidence="2 3">
    <name type="scientific">Tomitella cavernea</name>
    <dbReference type="NCBI Taxonomy" id="1387982"/>
    <lineage>
        <taxon>Bacteria</taxon>
        <taxon>Bacillati</taxon>
        <taxon>Actinomycetota</taxon>
        <taxon>Actinomycetes</taxon>
        <taxon>Mycobacteriales</taxon>
        <taxon>Tomitella</taxon>
    </lineage>
</organism>
<dbReference type="RefSeq" id="WP_200171179.1">
    <property type="nucleotide sequence ID" value="NZ_BAABKQ010000001.1"/>
</dbReference>
<comment type="caution">
    <text evidence="2">The sequence shown here is derived from an EMBL/GenBank/DDBJ whole genome shotgun (WGS) entry which is preliminary data.</text>
</comment>
<dbReference type="InterPro" id="IPR029045">
    <property type="entry name" value="ClpP/crotonase-like_dom_sf"/>
</dbReference>
<keyword evidence="3" id="KW-1185">Reference proteome</keyword>
<dbReference type="SUPFAM" id="SSF52096">
    <property type="entry name" value="ClpP/crotonase"/>
    <property type="match status" value="1"/>
</dbReference>
<gene>
    <name evidence="2" type="ORF">GCM10023353_20800</name>
</gene>
<name>A0ABP9CVB5_9ACTN</name>
<dbReference type="InterPro" id="IPR001753">
    <property type="entry name" value="Enoyl-CoA_hydra/iso"/>
</dbReference>